<reference evidence="1" key="1">
    <citation type="submission" date="2015-07" db="EMBL/GenBank/DDBJ databases">
        <title>Adaptation to a free-living lifestyle via gene acquisitions in the diplomonad Trepomonas sp. PC1.</title>
        <authorList>
            <person name="Xu F."/>
            <person name="Jerlstrom-Hultqvist J."/>
            <person name="Kolisko M."/>
            <person name="Simpson A.G.B."/>
            <person name="Roger A.J."/>
            <person name="Svard S.G."/>
            <person name="Andersson J.O."/>
        </authorList>
    </citation>
    <scope>NUCLEOTIDE SEQUENCE</scope>
    <source>
        <strain evidence="1">PC1</strain>
    </source>
</reference>
<accession>A0A146KDL0</accession>
<gene>
    <name evidence="1" type="ORF">TPC1_13496</name>
</gene>
<sequence length="229" mass="27030">LKVRSEYQTEFPEPSSYVYILKNFNHNCNKRQFIDLVDPKMQIYDQYYSEMMNKINNYPNLQHIFITRASELEMQEFFFKYKFFQKKVNVVQLTQEMIDVLKPRHMPFCCLVDENNQILYKGGVSIALFHRVAIRLNFMKIQHQKPTLIISKTFYNDEPPVTDLSIACSGILRSQQFVKSRSGLRSDFVKVEIKIPRSQSLNRNLLSLNSVQSERKQQFVLPKLISAGQ</sequence>
<protein>
    <submittedName>
        <fullName evidence="1">Uncharacterized protein</fullName>
    </submittedName>
</protein>
<name>A0A146KDL0_9EUKA</name>
<evidence type="ECO:0000313" key="1">
    <source>
        <dbReference type="EMBL" id="JAP94004.1"/>
    </source>
</evidence>
<proteinExistence type="predicted"/>
<organism evidence="1">
    <name type="scientific">Trepomonas sp. PC1</name>
    <dbReference type="NCBI Taxonomy" id="1076344"/>
    <lineage>
        <taxon>Eukaryota</taxon>
        <taxon>Metamonada</taxon>
        <taxon>Diplomonadida</taxon>
        <taxon>Hexamitidae</taxon>
        <taxon>Hexamitinae</taxon>
        <taxon>Trepomonas</taxon>
    </lineage>
</organism>
<dbReference type="AlphaFoldDB" id="A0A146KDL0"/>
<feature type="non-terminal residue" evidence="1">
    <location>
        <position position="1"/>
    </location>
</feature>
<dbReference type="EMBL" id="GDID01002602">
    <property type="protein sequence ID" value="JAP94004.1"/>
    <property type="molecule type" value="Transcribed_RNA"/>
</dbReference>